<reference evidence="3" key="1">
    <citation type="journal article" date="2019" name="Int. J. Syst. Evol. Microbiol.">
        <title>The Global Catalogue of Microorganisms (GCM) 10K type strain sequencing project: providing services to taxonomists for standard genome sequencing and annotation.</title>
        <authorList>
            <consortium name="The Broad Institute Genomics Platform"/>
            <consortium name="The Broad Institute Genome Sequencing Center for Infectious Disease"/>
            <person name="Wu L."/>
            <person name="Ma J."/>
        </authorList>
    </citation>
    <scope>NUCLEOTIDE SEQUENCE [LARGE SCALE GENOMIC DNA]</scope>
    <source>
        <strain evidence="3">JCM 18410</strain>
    </source>
</reference>
<protein>
    <submittedName>
        <fullName evidence="2">Uncharacterized protein</fullName>
    </submittedName>
</protein>
<name>A0ABP9KPZ4_9ACTN</name>
<evidence type="ECO:0000313" key="2">
    <source>
        <dbReference type="EMBL" id="GAA5063223.1"/>
    </source>
</evidence>
<evidence type="ECO:0000256" key="1">
    <source>
        <dbReference type="SAM" id="MobiDB-lite"/>
    </source>
</evidence>
<dbReference type="Proteomes" id="UP001500124">
    <property type="component" value="Unassembled WGS sequence"/>
</dbReference>
<dbReference type="EMBL" id="BAABKC010000059">
    <property type="protein sequence ID" value="GAA5063223.1"/>
    <property type="molecule type" value="Genomic_DNA"/>
</dbReference>
<sequence>MPVSTARRSAAPAENRENREVRTVARRGWRSTDPWTRVAKTRREATQSASGRSRRESRR</sequence>
<comment type="caution">
    <text evidence="2">The sequence shown here is derived from an EMBL/GenBank/DDBJ whole genome shotgun (WGS) entry which is preliminary data.</text>
</comment>
<proteinExistence type="predicted"/>
<feature type="compositionally biased region" description="Basic and acidic residues" evidence="1">
    <location>
        <begin position="14"/>
        <end position="23"/>
    </location>
</feature>
<keyword evidence="3" id="KW-1185">Reference proteome</keyword>
<evidence type="ECO:0000313" key="3">
    <source>
        <dbReference type="Proteomes" id="UP001500124"/>
    </source>
</evidence>
<gene>
    <name evidence="2" type="ORF">GCM10023336_42290</name>
</gene>
<feature type="region of interest" description="Disordered" evidence="1">
    <location>
        <begin position="1"/>
        <end position="59"/>
    </location>
</feature>
<accession>A0ABP9KPZ4</accession>
<organism evidence="2 3">
    <name type="scientific">Streptomyces similanensis</name>
    <dbReference type="NCBI Taxonomy" id="1274988"/>
    <lineage>
        <taxon>Bacteria</taxon>
        <taxon>Bacillati</taxon>
        <taxon>Actinomycetota</taxon>
        <taxon>Actinomycetes</taxon>
        <taxon>Kitasatosporales</taxon>
        <taxon>Streptomycetaceae</taxon>
        <taxon>Streptomyces</taxon>
    </lineage>
</organism>